<organism evidence="1 2">
    <name type="scientific">Scleromatobacter humisilvae</name>
    <dbReference type="NCBI Taxonomy" id="2897159"/>
    <lineage>
        <taxon>Bacteria</taxon>
        <taxon>Pseudomonadati</taxon>
        <taxon>Pseudomonadota</taxon>
        <taxon>Betaproteobacteria</taxon>
        <taxon>Burkholderiales</taxon>
        <taxon>Sphaerotilaceae</taxon>
        <taxon>Scleromatobacter</taxon>
    </lineage>
</organism>
<dbReference type="RefSeq" id="WP_275681189.1">
    <property type="nucleotide sequence ID" value="NZ_JAJLJH010000001.1"/>
</dbReference>
<gene>
    <name evidence="1" type="ORF">LPC04_05585</name>
</gene>
<accession>A0A9X1YFT7</accession>
<dbReference type="EMBL" id="JAJLJH010000001">
    <property type="protein sequence ID" value="MCK9685181.1"/>
    <property type="molecule type" value="Genomic_DNA"/>
</dbReference>
<sequence length="164" mass="18500">MTTDFIGRPHDFDFLVGRWHIANRRLRERHVGCTEWIHFDATTQAFSHLGGLVSVDDNVFTDLGAGGLSFRTLDVAARRWNIYWVSSRDGKLSAPVSGGWNGDRGEFLGTDEDGGRTVRARFLWERLGPDRARWSQDFATIGQDGAPDGPWETNWVMDFSRLAG</sequence>
<dbReference type="Proteomes" id="UP001139353">
    <property type="component" value="Unassembled WGS sequence"/>
</dbReference>
<evidence type="ECO:0008006" key="3">
    <source>
        <dbReference type="Google" id="ProtNLM"/>
    </source>
</evidence>
<evidence type="ECO:0000313" key="2">
    <source>
        <dbReference type="Proteomes" id="UP001139353"/>
    </source>
</evidence>
<name>A0A9X1YFT7_9BURK</name>
<reference evidence="1" key="1">
    <citation type="submission" date="2021-11" db="EMBL/GenBank/DDBJ databases">
        <title>BS-T2-15 a new species belonging to the Comamonadaceae family isolated from the soil of a French oak forest.</title>
        <authorList>
            <person name="Mieszkin S."/>
            <person name="Alain K."/>
        </authorList>
    </citation>
    <scope>NUCLEOTIDE SEQUENCE</scope>
    <source>
        <strain evidence="1">BS-T2-15</strain>
    </source>
</reference>
<dbReference type="AlphaFoldDB" id="A0A9X1YFT7"/>
<evidence type="ECO:0000313" key="1">
    <source>
        <dbReference type="EMBL" id="MCK9685181.1"/>
    </source>
</evidence>
<keyword evidence="2" id="KW-1185">Reference proteome</keyword>
<protein>
    <recommendedName>
        <fullName evidence="3">DUF1579 domain-containing protein</fullName>
    </recommendedName>
</protein>
<comment type="caution">
    <text evidence="1">The sequence shown here is derived from an EMBL/GenBank/DDBJ whole genome shotgun (WGS) entry which is preliminary data.</text>
</comment>
<proteinExistence type="predicted"/>